<dbReference type="EMBL" id="BHYM01000035">
    <property type="protein sequence ID" value="GCE40145.1"/>
    <property type="molecule type" value="Genomic_DNA"/>
</dbReference>
<keyword evidence="2" id="KW-1185">Reference proteome</keyword>
<accession>A0A402C948</accession>
<proteinExistence type="predicted"/>
<sequence>MSYSSTRTLRPAVRAHHPETRLVMEMSRGAKPSPAMAVPLSVTVASPSGNWFEASSCVATTASGVRCIRRRENQARWVFRPMNLDWLDQAVLVGVGGRGGA</sequence>
<dbReference type="Proteomes" id="UP000287519">
    <property type="component" value="Unassembled WGS sequence"/>
</dbReference>
<dbReference type="AlphaFoldDB" id="A0A402C948"/>
<gene>
    <name evidence="1" type="ORF">Rhow_003788</name>
</gene>
<comment type="caution">
    <text evidence="1">The sequence shown here is derived from an EMBL/GenBank/DDBJ whole genome shotgun (WGS) entry which is preliminary data.</text>
</comment>
<protein>
    <submittedName>
        <fullName evidence="1">Uncharacterized protein</fullName>
    </submittedName>
</protein>
<organism evidence="1 2">
    <name type="scientific">Rhodococcus wratislaviensis</name>
    <name type="common">Tsukamurella wratislaviensis</name>
    <dbReference type="NCBI Taxonomy" id="44752"/>
    <lineage>
        <taxon>Bacteria</taxon>
        <taxon>Bacillati</taxon>
        <taxon>Actinomycetota</taxon>
        <taxon>Actinomycetes</taxon>
        <taxon>Mycobacteriales</taxon>
        <taxon>Nocardiaceae</taxon>
        <taxon>Rhodococcus</taxon>
    </lineage>
</organism>
<reference evidence="1 2" key="1">
    <citation type="submission" date="2018-11" db="EMBL/GenBank/DDBJ databases">
        <title>Microbial catabolism of amino acid.</title>
        <authorList>
            <person name="Hibi M."/>
            <person name="Ogawa J."/>
        </authorList>
    </citation>
    <scope>NUCLEOTIDE SEQUENCE [LARGE SCALE GENOMIC DNA]</scope>
    <source>
        <strain evidence="1 2">C31-06</strain>
    </source>
</reference>
<evidence type="ECO:0000313" key="1">
    <source>
        <dbReference type="EMBL" id="GCE40145.1"/>
    </source>
</evidence>
<name>A0A402C948_RHOWR</name>
<evidence type="ECO:0000313" key="2">
    <source>
        <dbReference type="Proteomes" id="UP000287519"/>
    </source>
</evidence>